<protein>
    <submittedName>
        <fullName evidence="1">Uncharacterized protein</fullName>
    </submittedName>
</protein>
<evidence type="ECO:0000313" key="2">
    <source>
        <dbReference type="Proteomes" id="UP001243977"/>
    </source>
</evidence>
<dbReference type="Proteomes" id="UP001243977">
    <property type="component" value="Segment"/>
</dbReference>
<dbReference type="EMBL" id="OQ938592">
    <property type="protein sequence ID" value="WIC90160.1"/>
    <property type="molecule type" value="Genomic_DNA"/>
</dbReference>
<organism evidence="1 2">
    <name type="scientific">Arthrobacter phage VroomVroom</name>
    <dbReference type="NCBI Taxonomy" id="3049371"/>
    <lineage>
        <taxon>Viruses</taxon>
        <taxon>Duplodnaviria</taxon>
        <taxon>Heunggongvirae</taxon>
        <taxon>Uroviricota</taxon>
        <taxon>Caudoviricetes</taxon>
        <taxon>Casidaviridae</taxon>
        <taxon>Hilgardvirus</taxon>
        <taxon>Hilgardvirus vroomvroom</taxon>
    </lineage>
</organism>
<sequence>MAAKIKLDKAGMTAMLKSGEVLAEVSSAASNVAGNINETAGDEPVEVLSGPHMHSDRAAAHVTLAHAAGLNIEAKRGTLARAAAAAGLEVTAK</sequence>
<evidence type="ECO:0000313" key="1">
    <source>
        <dbReference type="EMBL" id="WIC90160.1"/>
    </source>
</evidence>
<gene>
    <name evidence="1" type="primary">10</name>
    <name evidence="1" type="ORF">SEA_VROOMVROOM_10</name>
</gene>
<name>A0AA49IV20_9CAUD</name>
<proteinExistence type="predicted"/>
<accession>A0AA49IV20</accession>
<reference evidence="1" key="1">
    <citation type="submission" date="2023-05" db="EMBL/GenBank/DDBJ databases">
        <authorList>
            <person name="Barden S."/>
            <person name="Berber-Pulido R."/>
            <person name="Bursulaya I."/>
            <person name="Chawla E."/>
            <person name="Critzer N.A."/>
            <person name="Dawson N.R."/>
            <person name="Deal M.M."/>
            <person name="Douglas K.A."/>
            <person name="Estampa J.P."/>
            <person name="Gowdy G.A."/>
            <person name="Hamid B."/>
            <person name="Hernandez E.R."/>
            <person name="Hoang R.L."/>
            <person name="Hughes A.L."/>
            <person name="Kim C.J."/>
            <person name="Kretschmer T.O."/>
            <person name="Le V.D."/>
            <person name="Li A."/>
            <person name="Li M."/>
            <person name="Lim J.M."/>
            <person name="Martin K.B."/>
            <person name="Martinez D.M."/>
            <person name="Nguyen A.H."/>
            <person name="Okumura J.H."/>
            <person name="Ortiz-Gomez D.E."/>
            <person name="Pan C."/>
            <person name="Pisipati K.L."/>
            <person name="Reyimjan D."/>
            <person name="Robles A."/>
            <person name="Rodriguez J.F."/>
            <person name="Sacristan A."/>
            <person name="Scriven S.P."/>
            <person name="Smith S.M."/>
            <person name="Tosasuk K."/>
            <person name="Tran K.A."/>
            <person name="Unanwa N.C."/>
            <person name="Vajragiri S."/>
            <person name="Vanderpool L.R."/>
            <person name="Vu T.T."/>
            <person name="Wang X."/>
            <person name="Wu F."/>
            <person name="Zhu Y.A."/>
            <person name="Nguyen M."/>
            <person name="Stephenson J.C."/>
            <person name="Zorawik M."/>
            <person name="Garza D.R."/>
            <person name="Reputana M.J."/>
            <person name="Al Banaa F.A."/>
            <person name="Reddi K."/>
            <person name="Freise A.C."/>
            <person name="Furlong K.P."/>
            <person name="Rudner A.D."/>
            <person name="Beyer A.R."/>
            <person name="Chong R.A."/>
            <person name="Edgington N.P."/>
            <person name="Garcia Costas A.M."/>
            <person name="Gibb B.P."/>
            <person name="Klyczek K.K."/>
            <person name="Swerdlow S.J."/>
            <person name="Garlena R.A."/>
            <person name="Russell D.A."/>
            <person name="Jacobs-Sera D."/>
            <person name="Hatfull G.F."/>
        </authorList>
    </citation>
    <scope>NUCLEOTIDE SEQUENCE</scope>
</reference>
<keyword evidence="2" id="KW-1185">Reference proteome</keyword>